<comment type="subcellular location">
    <subcellularLocation>
        <location evidence="1">Nucleus</location>
    </subcellularLocation>
</comment>
<dbReference type="OrthoDB" id="785546at2759"/>
<dbReference type="EMBL" id="CM017885">
    <property type="protein sequence ID" value="KAG1368147.1"/>
    <property type="molecule type" value="Genomic_DNA"/>
</dbReference>
<sequence>METGGNTKRECSASDDEEKPKRPREEEGDDRKVTDEEVEEFYAILRRIREASRGFAVTNRNRGGGGGGGGRGGAASWIPAFKLEDFEEGGAVKVNGTETPTKEAESSGGERRKRTQVVEGERVLEDDGRSLDLNAEPETQGGGRLKPEPRGDATASFPPFGS</sequence>
<comment type="similarity">
    <text evidence="2">Belongs to the NPR1-interactor family.</text>
</comment>
<reference evidence="5" key="1">
    <citation type="journal article" date="2017" name="Gigascience">
        <title>The genome draft of coconut (Cocos nucifera).</title>
        <authorList>
            <person name="Xiao Y."/>
            <person name="Xu P."/>
            <person name="Fan H."/>
            <person name="Baudouin L."/>
            <person name="Xia W."/>
            <person name="Bocs S."/>
            <person name="Xu J."/>
            <person name="Li Q."/>
            <person name="Guo A."/>
            <person name="Zhou L."/>
            <person name="Li J."/>
            <person name="Wu Y."/>
            <person name="Ma Z."/>
            <person name="Armero A."/>
            <person name="Issali A.E."/>
            <person name="Liu N."/>
            <person name="Peng M."/>
            <person name="Yang Y."/>
        </authorList>
    </citation>
    <scope>NUCLEOTIDE SEQUENCE</scope>
    <source>
        <tissue evidence="5">Spear leaf of Hainan Tall coconut</tissue>
    </source>
</reference>
<evidence type="ECO:0000256" key="4">
    <source>
        <dbReference type="SAM" id="MobiDB-lite"/>
    </source>
</evidence>
<dbReference type="InterPro" id="IPR034577">
    <property type="entry name" value="NIMIN-2"/>
</dbReference>
<feature type="compositionally biased region" description="Basic and acidic residues" evidence="4">
    <location>
        <begin position="7"/>
        <end position="35"/>
    </location>
</feature>
<gene>
    <name evidence="5" type="ORF">COCNU_14G006150</name>
</gene>
<dbReference type="AlphaFoldDB" id="A0A8K0IUW6"/>
<organism evidence="5 6">
    <name type="scientific">Cocos nucifera</name>
    <name type="common">Coconut palm</name>
    <dbReference type="NCBI Taxonomy" id="13894"/>
    <lineage>
        <taxon>Eukaryota</taxon>
        <taxon>Viridiplantae</taxon>
        <taxon>Streptophyta</taxon>
        <taxon>Embryophyta</taxon>
        <taxon>Tracheophyta</taxon>
        <taxon>Spermatophyta</taxon>
        <taxon>Magnoliopsida</taxon>
        <taxon>Liliopsida</taxon>
        <taxon>Arecaceae</taxon>
        <taxon>Arecoideae</taxon>
        <taxon>Cocoseae</taxon>
        <taxon>Attaleinae</taxon>
        <taxon>Cocos</taxon>
    </lineage>
</organism>
<comment type="caution">
    <text evidence="5">The sequence shown here is derived from an EMBL/GenBank/DDBJ whole genome shotgun (WGS) entry which is preliminary data.</text>
</comment>
<accession>A0A8K0IUW6</accession>
<evidence type="ECO:0000256" key="3">
    <source>
        <dbReference type="ARBA" id="ARBA00023242"/>
    </source>
</evidence>
<evidence type="ECO:0000256" key="1">
    <source>
        <dbReference type="ARBA" id="ARBA00004123"/>
    </source>
</evidence>
<dbReference type="PANTHER" id="PTHR35735">
    <property type="entry name" value="PROTEIN NIM1-INTERACTING 2"/>
    <property type="match status" value="1"/>
</dbReference>
<proteinExistence type="inferred from homology"/>
<dbReference type="InterPro" id="IPR031425">
    <property type="entry name" value="NPR1/NH1-interacting"/>
</dbReference>
<feature type="compositionally biased region" description="Basic and acidic residues" evidence="4">
    <location>
        <begin position="100"/>
        <end position="110"/>
    </location>
</feature>
<keyword evidence="3" id="KW-0539">Nucleus</keyword>
<dbReference type="PANTHER" id="PTHR35735:SF8">
    <property type="entry name" value="PROTEIN NIM1-INTERACTING 2"/>
    <property type="match status" value="1"/>
</dbReference>
<dbReference type="GO" id="GO:0010112">
    <property type="term" value="P:regulation of systemic acquired resistance"/>
    <property type="evidence" value="ECO:0007669"/>
    <property type="project" value="InterPro"/>
</dbReference>
<evidence type="ECO:0000256" key="2">
    <source>
        <dbReference type="ARBA" id="ARBA00009937"/>
    </source>
</evidence>
<keyword evidence="6" id="KW-1185">Reference proteome</keyword>
<dbReference type="Proteomes" id="UP000797356">
    <property type="component" value="Chromosome 14"/>
</dbReference>
<reference evidence="5" key="2">
    <citation type="submission" date="2019-07" db="EMBL/GenBank/DDBJ databases">
        <authorList>
            <person name="Yang Y."/>
            <person name="Bocs S."/>
            <person name="Baudouin L."/>
        </authorList>
    </citation>
    <scope>NUCLEOTIDE SEQUENCE</scope>
    <source>
        <tissue evidence="5">Spear leaf of Hainan Tall coconut</tissue>
    </source>
</reference>
<dbReference type="Pfam" id="PF15699">
    <property type="entry name" value="NPR1_interact"/>
    <property type="match status" value="1"/>
</dbReference>
<evidence type="ECO:0000313" key="5">
    <source>
        <dbReference type="EMBL" id="KAG1368147.1"/>
    </source>
</evidence>
<protein>
    <submittedName>
        <fullName evidence="5">NRR repressor</fullName>
    </submittedName>
</protein>
<feature type="region of interest" description="Disordered" evidence="4">
    <location>
        <begin position="1"/>
        <end position="37"/>
    </location>
</feature>
<feature type="region of interest" description="Disordered" evidence="4">
    <location>
        <begin position="89"/>
        <end position="162"/>
    </location>
</feature>
<feature type="compositionally biased region" description="Gly residues" evidence="4">
    <location>
        <begin position="62"/>
        <end position="73"/>
    </location>
</feature>
<name>A0A8K0IUW6_COCNU</name>
<feature type="compositionally biased region" description="Basic and acidic residues" evidence="4">
    <location>
        <begin position="119"/>
        <end position="130"/>
    </location>
</feature>
<evidence type="ECO:0000313" key="6">
    <source>
        <dbReference type="Proteomes" id="UP000797356"/>
    </source>
</evidence>
<dbReference type="GO" id="GO:0005634">
    <property type="term" value="C:nucleus"/>
    <property type="evidence" value="ECO:0007669"/>
    <property type="project" value="UniProtKB-SubCell"/>
</dbReference>
<feature type="region of interest" description="Disordered" evidence="4">
    <location>
        <begin position="52"/>
        <end position="76"/>
    </location>
</feature>